<feature type="region of interest" description="Disordered" evidence="1">
    <location>
        <begin position="1"/>
        <end position="69"/>
    </location>
</feature>
<dbReference type="AlphaFoldDB" id="W0F6N3"/>
<protein>
    <submittedName>
        <fullName evidence="2">Uncharacterized protein</fullName>
    </submittedName>
</protein>
<feature type="compositionally biased region" description="Acidic residues" evidence="1">
    <location>
        <begin position="26"/>
        <end position="69"/>
    </location>
</feature>
<keyword evidence="3" id="KW-1185">Reference proteome</keyword>
<evidence type="ECO:0000313" key="3">
    <source>
        <dbReference type="Proteomes" id="UP000003586"/>
    </source>
</evidence>
<dbReference type="RefSeq" id="WP_008582243.1">
    <property type="nucleotide sequence ID" value="NZ_CP007035.1"/>
</dbReference>
<evidence type="ECO:0000313" key="2">
    <source>
        <dbReference type="EMBL" id="AHF17031.1"/>
    </source>
</evidence>
<reference evidence="2 3" key="1">
    <citation type="submission" date="2013-12" db="EMBL/GenBank/DDBJ databases">
        <authorList>
            <consortium name="DOE Joint Genome Institute"/>
            <person name="Eisen J."/>
            <person name="Huntemann M."/>
            <person name="Han J."/>
            <person name="Chen A."/>
            <person name="Kyrpides N."/>
            <person name="Mavromatis K."/>
            <person name="Markowitz V."/>
            <person name="Palaniappan K."/>
            <person name="Ivanova N."/>
            <person name="Schaumberg A."/>
            <person name="Pati A."/>
            <person name="Liolios K."/>
            <person name="Nordberg H.P."/>
            <person name="Cantor M.N."/>
            <person name="Hua S.X."/>
            <person name="Woyke T."/>
        </authorList>
    </citation>
    <scope>NUCLEOTIDE SEQUENCE [LARGE SCALE GENOMIC DNA]</scope>
    <source>
        <strain evidence="3">DSM 19437</strain>
    </source>
</reference>
<organism evidence="2 3">
    <name type="scientific">Niabella soli DSM 19437</name>
    <dbReference type="NCBI Taxonomy" id="929713"/>
    <lineage>
        <taxon>Bacteria</taxon>
        <taxon>Pseudomonadati</taxon>
        <taxon>Bacteroidota</taxon>
        <taxon>Chitinophagia</taxon>
        <taxon>Chitinophagales</taxon>
        <taxon>Chitinophagaceae</taxon>
        <taxon>Niabella</taxon>
    </lineage>
</organism>
<dbReference type="STRING" id="929713.NIASO_00580"/>
<proteinExistence type="predicted"/>
<evidence type="ECO:0000256" key="1">
    <source>
        <dbReference type="SAM" id="MobiDB-lite"/>
    </source>
</evidence>
<gene>
    <name evidence="2" type="ORF">NIASO_00580</name>
</gene>
<dbReference type="HOGENOM" id="CLU_2771669_0_0_10"/>
<dbReference type="KEGG" id="nso:NIASO_00580"/>
<sequence length="69" mass="6701">MELNETVFTEDELQVTRITGNTITEMDGDGADGDGSDGDGSDASDGDGGADGDGGEDGDGGDADGADNA</sequence>
<dbReference type="EMBL" id="CP007035">
    <property type="protein sequence ID" value="AHF17031.1"/>
    <property type="molecule type" value="Genomic_DNA"/>
</dbReference>
<dbReference type="Proteomes" id="UP000003586">
    <property type="component" value="Chromosome"/>
</dbReference>
<name>W0F6N3_9BACT</name>
<accession>W0F6N3</accession>